<feature type="transmembrane region" description="Helical" evidence="7">
    <location>
        <begin position="154"/>
        <end position="174"/>
    </location>
</feature>
<evidence type="ECO:0000313" key="10">
    <source>
        <dbReference type="Proteomes" id="UP000473648"/>
    </source>
</evidence>
<dbReference type="PANTHER" id="PTHR47371:SF3">
    <property type="entry name" value="PHOSPHOGLYCEROL TRANSFERASE I"/>
    <property type="match status" value="1"/>
</dbReference>
<feature type="transmembrane region" description="Helical" evidence="7">
    <location>
        <begin position="47"/>
        <end position="66"/>
    </location>
</feature>
<dbReference type="Pfam" id="PF00884">
    <property type="entry name" value="Sulfatase"/>
    <property type="match status" value="1"/>
</dbReference>
<dbReference type="AlphaFoldDB" id="A0A6L5GTC0"/>
<evidence type="ECO:0000256" key="6">
    <source>
        <dbReference type="ARBA" id="ARBA00023136"/>
    </source>
</evidence>
<feature type="transmembrane region" description="Helical" evidence="7">
    <location>
        <begin position="117"/>
        <end position="142"/>
    </location>
</feature>
<evidence type="ECO:0000259" key="8">
    <source>
        <dbReference type="Pfam" id="PF00884"/>
    </source>
</evidence>
<comment type="pathway">
    <text evidence="2">Cell wall biogenesis; lipoteichoic acid biosynthesis.</text>
</comment>
<dbReference type="InterPro" id="IPR050448">
    <property type="entry name" value="OpgB/LTA_synthase_biosynth"/>
</dbReference>
<keyword evidence="10" id="KW-1185">Reference proteome</keyword>
<evidence type="ECO:0000256" key="1">
    <source>
        <dbReference type="ARBA" id="ARBA00004651"/>
    </source>
</evidence>
<dbReference type="CDD" id="cd16015">
    <property type="entry name" value="LTA_synthase"/>
    <property type="match status" value="1"/>
</dbReference>
<dbReference type="EMBL" id="VOGB01000005">
    <property type="protein sequence ID" value="MQM73519.1"/>
    <property type="molecule type" value="Genomic_DNA"/>
</dbReference>
<evidence type="ECO:0000313" key="9">
    <source>
        <dbReference type="EMBL" id="MQM73519.1"/>
    </source>
</evidence>
<name>A0A6L5GTC0_9FIRM</name>
<dbReference type="InterPro" id="IPR000917">
    <property type="entry name" value="Sulfatase_N"/>
</dbReference>
<feature type="transmembrane region" description="Helical" evidence="7">
    <location>
        <begin position="78"/>
        <end position="97"/>
    </location>
</feature>
<dbReference type="SUPFAM" id="SSF53649">
    <property type="entry name" value="Alkaline phosphatase-like"/>
    <property type="match status" value="1"/>
</dbReference>
<dbReference type="GO" id="GO:0005886">
    <property type="term" value="C:plasma membrane"/>
    <property type="evidence" value="ECO:0007669"/>
    <property type="project" value="UniProtKB-SubCell"/>
</dbReference>
<sequence length="672" mass="76332">MEGPDKFFNDHAVWLHIPLAVLVVFIIELLARHSFAGVFEFMAHHTIPFLYNCLVVYLIYSLTFLVRRRTFLRTLITGLLLILGVVNGVILLARVSPFGFTDLTMISDLLTMKGSQYVSGGLTAVIVTAIILFFVYVVLLFFKGRKQKGKWPFPIRLIAVAVSIALIPGSTIFLRSRHELSAYFGNLAQGYSDYGFLYGFGTSIFSRGMSKPWNYSKESVDKVTSSTDMGKTVWINDKKVNVVVVLLESFMDPTDVKYLSMSEDPIPYFHSLESNYSTGYLEVPVVGAGTCNTEFEMLTGMSMQFFGPGEYPQKTVLKHVKDCESYASDLKKLGIKSHVVHNNGANFYSRQNAFSMMGFDTFTSKEMLDITKKEYNPIKTWPTDDILIDSTKEAMDSTKGKDFVYTITVATHGNYPDYKVFTNPDVKVKAKGKDQALNYKWEYYVNMLHREDQWIKNYIKMLDSRDEPTLVIMFGDHVPSMDLTNQEVKSGDIFKTKYITWNNFGMEKKDADRTSYNLVADMLGRLGVHGGTMMNYQQKMIENGTKPGSLAYMRGLKTLQYDLLYGKRYAYNGKDPYPATDIEMGLNDIKIDRVYTYDNRVHLFGENFTRWSKVFVNGKQVSTKYKSGQHLSISVDDVRQGDKIQVSQMGSGDDKLRSSNTVTYTAPTVKSE</sequence>
<evidence type="ECO:0000256" key="4">
    <source>
        <dbReference type="ARBA" id="ARBA00022692"/>
    </source>
</evidence>
<evidence type="ECO:0000256" key="2">
    <source>
        <dbReference type="ARBA" id="ARBA00004936"/>
    </source>
</evidence>
<feature type="transmembrane region" description="Helical" evidence="7">
    <location>
        <begin position="12"/>
        <end position="35"/>
    </location>
</feature>
<dbReference type="InterPro" id="IPR017850">
    <property type="entry name" value="Alkaline_phosphatase_core_sf"/>
</dbReference>
<comment type="caution">
    <text evidence="9">The sequence shown here is derived from an EMBL/GenBank/DDBJ whole genome shotgun (WGS) entry which is preliminary data.</text>
</comment>
<keyword evidence="3" id="KW-1003">Cell membrane</keyword>
<organism evidence="9 10">
    <name type="scientific">Candidatus Pseudoramibacter fermentans</name>
    <dbReference type="NCBI Taxonomy" id="2594427"/>
    <lineage>
        <taxon>Bacteria</taxon>
        <taxon>Bacillati</taxon>
        <taxon>Bacillota</taxon>
        <taxon>Clostridia</taxon>
        <taxon>Eubacteriales</taxon>
        <taxon>Eubacteriaceae</taxon>
        <taxon>Pseudoramibacter</taxon>
    </lineage>
</organism>
<proteinExistence type="predicted"/>
<feature type="domain" description="Sulfatase N-terminal" evidence="8">
    <location>
        <begin position="241"/>
        <end position="528"/>
    </location>
</feature>
<dbReference type="Proteomes" id="UP000473648">
    <property type="component" value="Unassembled WGS sequence"/>
</dbReference>
<keyword evidence="4 7" id="KW-0812">Transmembrane</keyword>
<gene>
    <name evidence="9" type="ORF">FRC53_08930</name>
</gene>
<dbReference type="Gene3D" id="3.40.720.10">
    <property type="entry name" value="Alkaline Phosphatase, subunit A"/>
    <property type="match status" value="1"/>
</dbReference>
<evidence type="ECO:0000256" key="7">
    <source>
        <dbReference type="SAM" id="Phobius"/>
    </source>
</evidence>
<reference evidence="9" key="1">
    <citation type="journal article" date="2020" name="Appl. Environ. Microbiol.">
        <title>Medium-Chain Fatty Acid Synthesis by 'Candidatus Weimeria bifida' gen. nov., sp. nov., and 'Candidatus Pseudoramibacter fermentans' sp. nov.</title>
        <authorList>
            <person name="Scarborough M.J."/>
            <person name="Myers K.S."/>
            <person name="Donohue T.J."/>
            <person name="Noguera D.R."/>
        </authorList>
    </citation>
    <scope>NUCLEOTIDE SEQUENCE</scope>
    <source>
        <strain evidence="9">EUB1.1</strain>
    </source>
</reference>
<keyword evidence="5 7" id="KW-1133">Transmembrane helix</keyword>
<comment type="subcellular location">
    <subcellularLocation>
        <location evidence="1">Cell membrane</location>
        <topology evidence="1">Multi-pass membrane protein</topology>
    </subcellularLocation>
</comment>
<evidence type="ECO:0000256" key="5">
    <source>
        <dbReference type="ARBA" id="ARBA00022989"/>
    </source>
</evidence>
<keyword evidence="6 7" id="KW-0472">Membrane</keyword>
<dbReference type="PANTHER" id="PTHR47371">
    <property type="entry name" value="LIPOTEICHOIC ACID SYNTHASE"/>
    <property type="match status" value="1"/>
</dbReference>
<protein>
    <submittedName>
        <fullName evidence="9">LTA synthase family protein</fullName>
    </submittedName>
</protein>
<accession>A0A6L5GTC0</accession>
<evidence type="ECO:0000256" key="3">
    <source>
        <dbReference type="ARBA" id="ARBA00022475"/>
    </source>
</evidence>